<name>A0ABV5JG71_9RHOB</name>
<keyword evidence="1" id="KW-0732">Signal</keyword>
<comment type="caution">
    <text evidence="2">The sequence shown here is derived from an EMBL/GenBank/DDBJ whole genome shotgun (WGS) entry which is preliminary data.</text>
</comment>
<feature type="signal peptide" evidence="1">
    <location>
        <begin position="1"/>
        <end position="19"/>
    </location>
</feature>
<reference evidence="2 3" key="1">
    <citation type="submission" date="2024-09" db="EMBL/GenBank/DDBJ databases">
        <authorList>
            <person name="Sun Q."/>
            <person name="Mori K."/>
        </authorList>
    </citation>
    <scope>NUCLEOTIDE SEQUENCE [LARGE SCALE GENOMIC DNA]</scope>
    <source>
        <strain evidence="2 3">CECT 8726</strain>
    </source>
</reference>
<proteinExistence type="predicted"/>
<evidence type="ECO:0000313" key="3">
    <source>
        <dbReference type="Proteomes" id="UP001589683"/>
    </source>
</evidence>
<evidence type="ECO:0000313" key="2">
    <source>
        <dbReference type="EMBL" id="MFB9232359.1"/>
    </source>
</evidence>
<gene>
    <name evidence="2" type="ORF">ACFFUT_11245</name>
</gene>
<protein>
    <submittedName>
        <fullName evidence="2">Entericidin, EcnA/B family</fullName>
    </submittedName>
</protein>
<dbReference type="PROSITE" id="PS51257">
    <property type="entry name" value="PROKAR_LIPOPROTEIN"/>
    <property type="match status" value="1"/>
</dbReference>
<dbReference type="Proteomes" id="UP001589683">
    <property type="component" value="Unassembled WGS sequence"/>
</dbReference>
<sequence length="39" mass="4039">MKMIRVLLITALLGLSACATVEGFGRDVSAGARKVGDAF</sequence>
<keyword evidence="3" id="KW-1185">Reference proteome</keyword>
<feature type="chain" id="PRO_5047498743" evidence="1">
    <location>
        <begin position="20"/>
        <end position="39"/>
    </location>
</feature>
<accession>A0ABV5JG71</accession>
<evidence type="ECO:0000256" key="1">
    <source>
        <dbReference type="SAM" id="SignalP"/>
    </source>
</evidence>
<organism evidence="2 3">
    <name type="scientific">Pseudohalocynthiibacter aestuariivivens</name>
    <dbReference type="NCBI Taxonomy" id="1591409"/>
    <lineage>
        <taxon>Bacteria</taxon>
        <taxon>Pseudomonadati</taxon>
        <taxon>Pseudomonadota</taxon>
        <taxon>Alphaproteobacteria</taxon>
        <taxon>Rhodobacterales</taxon>
        <taxon>Paracoccaceae</taxon>
        <taxon>Pseudohalocynthiibacter</taxon>
    </lineage>
</organism>
<dbReference type="RefSeq" id="WP_247076726.1">
    <property type="nucleotide sequence ID" value="NZ_JBHMEA010000039.1"/>
</dbReference>
<dbReference type="EMBL" id="JBHMEA010000039">
    <property type="protein sequence ID" value="MFB9232359.1"/>
    <property type="molecule type" value="Genomic_DNA"/>
</dbReference>